<accession>A0ABW3IRU1</accession>
<organism evidence="4 5">
    <name type="scientific">Tropicimonas aquimaris</name>
    <dbReference type="NCBI Taxonomy" id="914152"/>
    <lineage>
        <taxon>Bacteria</taxon>
        <taxon>Pseudomonadati</taxon>
        <taxon>Pseudomonadota</taxon>
        <taxon>Alphaproteobacteria</taxon>
        <taxon>Rhodobacterales</taxon>
        <taxon>Roseobacteraceae</taxon>
        <taxon>Tropicimonas</taxon>
    </lineage>
</organism>
<dbReference type="Gene3D" id="3.40.630.30">
    <property type="match status" value="1"/>
</dbReference>
<dbReference type="InterPro" id="IPR050832">
    <property type="entry name" value="Bact_Acetyltransf"/>
</dbReference>
<evidence type="ECO:0000313" key="5">
    <source>
        <dbReference type="Proteomes" id="UP001597108"/>
    </source>
</evidence>
<proteinExistence type="predicted"/>
<reference evidence="5" key="1">
    <citation type="journal article" date="2019" name="Int. J. Syst. Evol. Microbiol.">
        <title>The Global Catalogue of Microorganisms (GCM) 10K type strain sequencing project: providing services to taxonomists for standard genome sequencing and annotation.</title>
        <authorList>
            <consortium name="The Broad Institute Genomics Platform"/>
            <consortium name="The Broad Institute Genome Sequencing Center for Infectious Disease"/>
            <person name="Wu L."/>
            <person name="Ma J."/>
        </authorList>
    </citation>
    <scope>NUCLEOTIDE SEQUENCE [LARGE SCALE GENOMIC DNA]</scope>
    <source>
        <strain evidence="5">CCUG 60524</strain>
    </source>
</reference>
<dbReference type="InterPro" id="IPR000182">
    <property type="entry name" value="GNAT_dom"/>
</dbReference>
<keyword evidence="5" id="KW-1185">Reference proteome</keyword>
<dbReference type="RefSeq" id="WP_386074845.1">
    <property type="nucleotide sequence ID" value="NZ_JBHTJT010000021.1"/>
</dbReference>
<keyword evidence="1 4" id="KW-0808">Transferase</keyword>
<dbReference type="SUPFAM" id="SSF55729">
    <property type="entry name" value="Acyl-CoA N-acyltransferases (Nat)"/>
    <property type="match status" value="1"/>
</dbReference>
<dbReference type="CDD" id="cd04301">
    <property type="entry name" value="NAT_SF"/>
    <property type="match status" value="1"/>
</dbReference>
<feature type="domain" description="N-acetyltransferase" evidence="3">
    <location>
        <begin position="18"/>
        <end position="166"/>
    </location>
</feature>
<evidence type="ECO:0000256" key="1">
    <source>
        <dbReference type="ARBA" id="ARBA00022679"/>
    </source>
</evidence>
<dbReference type="PANTHER" id="PTHR43877">
    <property type="entry name" value="AMINOALKYLPHOSPHONATE N-ACETYLTRANSFERASE-RELATED-RELATED"/>
    <property type="match status" value="1"/>
</dbReference>
<evidence type="ECO:0000313" key="4">
    <source>
        <dbReference type="EMBL" id="MFD0980440.1"/>
    </source>
</evidence>
<dbReference type="GO" id="GO:0016746">
    <property type="term" value="F:acyltransferase activity"/>
    <property type="evidence" value="ECO:0007669"/>
    <property type="project" value="UniProtKB-KW"/>
</dbReference>
<dbReference type="InterPro" id="IPR016181">
    <property type="entry name" value="Acyl_CoA_acyltransferase"/>
</dbReference>
<gene>
    <name evidence="4" type="ORF">ACFQ2S_12345</name>
</gene>
<sequence>MTATGDPVDRTSRKALPCGIRRATTADETAIRACVREAYGRYVADIGREPAPMQADYARHIAAGETWVATAPDGGFLGFVVFYPDGSAMHLDSVAVARHAERRGIGRALIGFCEETARRAGFGAVRLYTNAKMTDNLTIYPRLGFRETGRHRQDGFDRVFFEKRLSPETG</sequence>
<name>A0ABW3IRU1_9RHOB</name>
<comment type="caution">
    <text evidence="4">The sequence shown here is derived from an EMBL/GenBank/DDBJ whole genome shotgun (WGS) entry which is preliminary data.</text>
</comment>
<evidence type="ECO:0000256" key="2">
    <source>
        <dbReference type="ARBA" id="ARBA00023315"/>
    </source>
</evidence>
<dbReference type="EC" id="2.3.-.-" evidence="4"/>
<keyword evidence="2 4" id="KW-0012">Acyltransferase</keyword>
<evidence type="ECO:0000259" key="3">
    <source>
        <dbReference type="PROSITE" id="PS51186"/>
    </source>
</evidence>
<dbReference type="PROSITE" id="PS51186">
    <property type="entry name" value="GNAT"/>
    <property type="match status" value="1"/>
</dbReference>
<protein>
    <submittedName>
        <fullName evidence="4">GNAT family N-acetyltransferase</fullName>
        <ecNumber evidence="4">2.3.-.-</ecNumber>
    </submittedName>
</protein>
<dbReference type="EMBL" id="JBHTJT010000021">
    <property type="protein sequence ID" value="MFD0980440.1"/>
    <property type="molecule type" value="Genomic_DNA"/>
</dbReference>
<dbReference type="Proteomes" id="UP001597108">
    <property type="component" value="Unassembled WGS sequence"/>
</dbReference>
<dbReference type="Pfam" id="PF00583">
    <property type="entry name" value="Acetyltransf_1"/>
    <property type="match status" value="1"/>
</dbReference>